<keyword evidence="3" id="KW-0804">Transcription</keyword>
<evidence type="ECO:0000313" key="5">
    <source>
        <dbReference type="EMBL" id="ASK61861.1"/>
    </source>
</evidence>
<dbReference type="Gene3D" id="1.10.10.10">
    <property type="entry name" value="Winged helix-like DNA-binding domain superfamily/Winged helix DNA-binding domain"/>
    <property type="match status" value="1"/>
</dbReference>
<keyword evidence="2" id="KW-0238">DNA-binding</keyword>
<feature type="domain" description="HTH marR-type" evidence="4">
    <location>
        <begin position="2"/>
        <end position="136"/>
    </location>
</feature>
<sequence length="139" mass="15998">MENNVFKLIRTVELFTNESIIRWNKSFRHNIGISPILVLAELKQKGPQKQSTLSKELAYTPGAMTNIANRLIKEGYAKRQYNEADRRIILLAITEQGLAILDEAQAKGQEVKKDLFDVLSEEEINQFLAIHEKLLRNFD</sequence>
<keyword evidence="1" id="KW-0805">Transcription regulation</keyword>
<dbReference type="InterPro" id="IPR036388">
    <property type="entry name" value="WH-like_DNA-bd_sf"/>
</dbReference>
<dbReference type="OrthoDB" id="166070at2"/>
<evidence type="ECO:0000256" key="2">
    <source>
        <dbReference type="ARBA" id="ARBA00023125"/>
    </source>
</evidence>
<dbReference type="Proteomes" id="UP000198312">
    <property type="component" value="Chromosome"/>
</dbReference>
<reference evidence="5 6" key="1">
    <citation type="submission" date="2017-07" db="EMBL/GenBank/DDBJ databases">
        <title>Virgibacillus sp. LM2416.</title>
        <authorList>
            <person name="Tak E.J."/>
            <person name="Bae J.-W."/>
        </authorList>
    </citation>
    <scope>NUCLEOTIDE SEQUENCE [LARGE SCALE GENOMIC DNA]</scope>
    <source>
        <strain evidence="5 6">LM2416</strain>
    </source>
</reference>
<gene>
    <name evidence="5" type="ORF">CFK37_06650</name>
</gene>
<dbReference type="AlphaFoldDB" id="A0A220U1X3"/>
<dbReference type="GO" id="GO:0003677">
    <property type="term" value="F:DNA binding"/>
    <property type="evidence" value="ECO:0007669"/>
    <property type="project" value="UniProtKB-KW"/>
</dbReference>
<dbReference type="RefSeq" id="WP_089061121.1">
    <property type="nucleotide sequence ID" value="NZ_CP022315.1"/>
</dbReference>
<dbReference type="InterPro" id="IPR000835">
    <property type="entry name" value="HTH_MarR-typ"/>
</dbReference>
<dbReference type="EMBL" id="CP022315">
    <property type="protein sequence ID" value="ASK61861.1"/>
    <property type="molecule type" value="Genomic_DNA"/>
</dbReference>
<dbReference type="PROSITE" id="PS50995">
    <property type="entry name" value="HTH_MARR_2"/>
    <property type="match status" value="1"/>
</dbReference>
<keyword evidence="6" id="KW-1185">Reference proteome</keyword>
<dbReference type="PRINTS" id="PR00598">
    <property type="entry name" value="HTHMARR"/>
</dbReference>
<dbReference type="SUPFAM" id="SSF46785">
    <property type="entry name" value="Winged helix' DNA-binding domain"/>
    <property type="match status" value="1"/>
</dbReference>
<protein>
    <submittedName>
        <fullName evidence="5">MarR family transcriptional regulator</fullName>
    </submittedName>
</protein>
<evidence type="ECO:0000256" key="3">
    <source>
        <dbReference type="ARBA" id="ARBA00023163"/>
    </source>
</evidence>
<dbReference type="PANTHER" id="PTHR42756:SF1">
    <property type="entry name" value="TRANSCRIPTIONAL REPRESSOR OF EMRAB OPERON"/>
    <property type="match status" value="1"/>
</dbReference>
<evidence type="ECO:0000313" key="6">
    <source>
        <dbReference type="Proteomes" id="UP000198312"/>
    </source>
</evidence>
<dbReference type="SMART" id="SM00347">
    <property type="entry name" value="HTH_MARR"/>
    <property type="match status" value="1"/>
</dbReference>
<dbReference type="KEGG" id="vil:CFK37_06650"/>
<organism evidence="5 6">
    <name type="scientific">Virgibacillus phasianinus</name>
    <dbReference type="NCBI Taxonomy" id="2017483"/>
    <lineage>
        <taxon>Bacteria</taxon>
        <taxon>Bacillati</taxon>
        <taxon>Bacillota</taxon>
        <taxon>Bacilli</taxon>
        <taxon>Bacillales</taxon>
        <taxon>Bacillaceae</taxon>
        <taxon>Virgibacillus</taxon>
    </lineage>
</organism>
<dbReference type="InterPro" id="IPR036390">
    <property type="entry name" value="WH_DNA-bd_sf"/>
</dbReference>
<evidence type="ECO:0000259" key="4">
    <source>
        <dbReference type="PROSITE" id="PS50995"/>
    </source>
</evidence>
<name>A0A220U1X3_9BACI</name>
<dbReference type="PANTHER" id="PTHR42756">
    <property type="entry name" value="TRANSCRIPTIONAL REGULATOR, MARR"/>
    <property type="match status" value="1"/>
</dbReference>
<dbReference type="GO" id="GO:0003700">
    <property type="term" value="F:DNA-binding transcription factor activity"/>
    <property type="evidence" value="ECO:0007669"/>
    <property type="project" value="InterPro"/>
</dbReference>
<accession>A0A220U1X3</accession>
<proteinExistence type="predicted"/>
<evidence type="ECO:0000256" key="1">
    <source>
        <dbReference type="ARBA" id="ARBA00023015"/>
    </source>
</evidence>
<dbReference type="Pfam" id="PF01047">
    <property type="entry name" value="MarR"/>
    <property type="match status" value="1"/>
</dbReference>